<accession>A0A067C4B3</accession>
<dbReference type="AlphaFoldDB" id="A0A067C4B3"/>
<keyword evidence="1" id="KW-0812">Transmembrane</keyword>
<evidence type="ECO:0008006" key="4">
    <source>
        <dbReference type="Google" id="ProtNLM"/>
    </source>
</evidence>
<dbReference type="OrthoDB" id="61546at2759"/>
<dbReference type="Gene3D" id="1.20.120.550">
    <property type="entry name" value="Membrane associated eicosanoid/glutathione metabolism-like domain"/>
    <property type="match status" value="1"/>
</dbReference>
<dbReference type="GeneID" id="24135567"/>
<name>A0A067C4B3_SAPPC</name>
<gene>
    <name evidence="2" type="ORF">SPRG_13704</name>
</gene>
<feature type="transmembrane region" description="Helical" evidence="1">
    <location>
        <begin position="145"/>
        <end position="169"/>
    </location>
</feature>
<evidence type="ECO:0000313" key="3">
    <source>
        <dbReference type="Proteomes" id="UP000030745"/>
    </source>
</evidence>
<reference evidence="2 3" key="1">
    <citation type="journal article" date="2013" name="PLoS Genet.">
        <title>Distinctive expansion of potential virulence genes in the genome of the oomycete fish pathogen Saprolegnia parasitica.</title>
        <authorList>
            <person name="Jiang R.H."/>
            <person name="de Bruijn I."/>
            <person name="Haas B.J."/>
            <person name="Belmonte R."/>
            <person name="Lobach L."/>
            <person name="Christie J."/>
            <person name="van den Ackerveken G."/>
            <person name="Bottin A."/>
            <person name="Bulone V."/>
            <person name="Diaz-Moreno S.M."/>
            <person name="Dumas B."/>
            <person name="Fan L."/>
            <person name="Gaulin E."/>
            <person name="Govers F."/>
            <person name="Grenville-Briggs L.J."/>
            <person name="Horner N.R."/>
            <person name="Levin J.Z."/>
            <person name="Mammella M."/>
            <person name="Meijer H.J."/>
            <person name="Morris P."/>
            <person name="Nusbaum C."/>
            <person name="Oome S."/>
            <person name="Phillips A.J."/>
            <person name="van Rooyen D."/>
            <person name="Rzeszutek E."/>
            <person name="Saraiva M."/>
            <person name="Secombes C.J."/>
            <person name="Seidl M.F."/>
            <person name="Snel B."/>
            <person name="Stassen J.H."/>
            <person name="Sykes S."/>
            <person name="Tripathy S."/>
            <person name="van den Berg H."/>
            <person name="Vega-Arreguin J.C."/>
            <person name="Wawra S."/>
            <person name="Young S.K."/>
            <person name="Zeng Q."/>
            <person name="Dieguez-Uribeondo J."/>
            <person name="Russ C."/>
            <person name="Tyler B.M."/>
            <person name="van West P."/>
        </authorList>
    </citation>
    <scope>NUCLEOTIDE SEQUENCE [LARGE SCALE GENOMIC DNA]</scope>
    <source>
        <strain evidence="2 3">CBS 223.65</strain>
    </source>
</reference>
<dbReference type="RefSeq" id="XP_012207946.1">
    <property type="nucleotide sequence ID" value="XM_012352556.1"/>
</dbReference>
<dbReference type="VEuPathDB" id="FungiDB:SPRG_13704"/>
<feature type="transmembrane region" description="Helical" evidence="1">
    <location>
        <begin position="189"/>
        <end position="210"/>
    </location>
</feature>
<protein>
    <recommendedName>
        <fullName evidence="4">MAPEG family protein</fullName>
    </recommendedName>
</protein>
<feature type="transmembrane region" description="Helical" evidence="1">
    <location>
        <begin position="21"/>
        <end position="44"/>
    </location>
</feature>
<dbReference type="KEGG" id="spar:SPRG_13704"/>
<keyword evidence="1" id="KW-0472">Membrane</keyword>
<sequence length="216" mass="23206">MSGRPLGPNGLPVMRVAKPQLFVTAILVVVPALLGFCIAYYGVYSRGALAAYETRIAALVATDLHWACAAVVVFGRLVAFVNGYPMAHKGRIVLPFSGNLRVNPFYYKAVGKDAPENLVGLIEDGAVGAYNRANRSLHHMIENNGAVLASIFLGARIFPYEVFVTIATYGLGRVLHQVGYTWGFGGHAIGFYIATLAGNTLEALHLIIALKAWGLM</sequence>
<dbReference type="InterPro" id="IPR023352">
    <property type="entry name" value="MAPEG-like_dom_sf"/>
</dbReference>
<proteinExistence type="predicted"/>
<keyword evidence="1" id="KW-1133">Transmembrane helix</keyword>
<feature type="transmembrane region" description="Helical" evidence="1">
    <location>
        <begin position="64"/>
        <end position="84"/>
    </location>
</feature>
<dbReference type="OMA" id="HMIENNG"/>
<keyword evidence="3" id="KW-1185">Reference proteome</keyword>
<dbReference type="Proteomes" id="UP000030745">
    <property type="component" value="Unassembled WGS sequence"/>
</dbReference>
<evidence type="ECO:0000313" key="2">
    <source>
        <dbReference type="EMBL" id="KDO21391.1"/>
    </source>
</evidence>
<evidence type="ECO:0000256" key="1">
    <source>
        <dbReference type="SAM" id="Phobius"/>
    </source>
</evidence>
<dbReference type="EMBL" id="KK583289">
    <property type="protein sequence ID" value="KDO21391.1"/>
    <property type="molecule type" value="Genomic_DNA"/>
</dbReference>
<dbReference type="SUPFAM" id="SSF161084">
    <property type="entry name" value="MAPEG domain-like"/>
    <property type="match status" value="1"/>
</dbReference>
<organism evidence="2 3">
    <name type="scientific">Saprolegnia parasitica (strain CBS 223.65)</name>
    <dbReference type="NCBI Taxonomy" id="695850"/>
    <lineage>
        <taxon>Eukaryota</taxon>
        <taxon>Sar</taxon>
        <taxon>Stramenopiles</taxon>
        <taxon>Oomycota</taxon>
        <taxon>Saprolegniomycetes</taxon>
        <taxon>Saprolegniales</taxon>
        <taxon>Saprolegniaceae</taxon>
        <taxon>Saprolegnia</taxon>
    </lineage>
</organism>